<dbReference type="SUPFAM" id="SSF53448">
    <property type="entry name" value="Nucleotide-diphospho-sugar transferases"/>
    <property type="match status" value="1"/>
</dbReference>
<dbReference type="CDD" id="cd00761">
    <property type="entry name" value="Glyco_tranf_GTA_type"/>
    <property type="match status" value="1"/>
</dbReference>
<dbReference type="AlphaFoldDB" id="C6XWT6"/>
<dbReference type="HOGENOM" id="CLU_025996_0_0_10"/>
<proteinExistence type="predicted"/>
<dbReference type="InterPro" id="IPR001173">
    <property type="entry name" value="Glyco_trans_2-like"/>
</dbReference>
<keyword evidence="2" id="KW-0808">Transferase</keyword>
<evidence type="ECO:0000313" key="2">
    <source>
        <dbReference type="EMBL" id="ACU04230.1"/>
    </source>
</evidence>
<dbReference type="OrthoDB" id="6638511at2"/>
<dbReference type="Proteomes" id="UP000000852">
    <property type="component" value="Chromosome"/>
</dbReference>
<sequence length="301" mass="35123">MINLKEEALVSVIIPCYNHGRYLSKAIESVLAQTYTHFEIIVVDDGSGDNTKETAQNYKEVKYIYQMNQGLSAARNTGIDESTGEYLVFLDADDWLLKDALMINLNFIQASPQLAFVSGGFSFFFNKDQKMWDETSKVESNHYCHLLQKNFIAMIATVMFRRWVFDSFRYDTTLKVCEDYDLYLKVARRHPVAHHTELIAVYFIHDSNVSKGSVKMLNTALQILDAQKSGLRNAEERHWFNLGQTFWRKWYCTLMRDEMIMALNDTMEANMVTLKTLRKHNKRLYFDLIFKTVLAFFKVGK</sequence>
<dbReference type="eggNOG" id="COG0463">
    <property type="taxonomic scope" value="Bacteria"/>
</dbReference>
<evidence type="ECO:0000313" key="3">
    <source>
        <dbReference type="Proteomes" id="UP000000852"/>
    </source>
</evidence>
<dbReference type="Pfam" id="PF00535">
    <property type="entry name" value="Glycos_transf_2"/>
    <property type="match status" value="1"/>
</dbReference>
<dbReference type="PANTHER" id="PTHR43685">
    <property type="entry name" value="GLYCOSYLTRANSFERASE"/>
    <property type="match status" value="1"/>
</dbReference>
<dbReference type="CAZy" id="GT2">
    <property type="family name" value="Glycosyltransferase Family 2"/>
</dbReference>
<keyword evidence="3" id="KW-1185">Reference proteome</keyword>
<gene>
    <name evidence="2" type="ordered locus">Phep_2025</name>
</gene>
<protein>
    <submittedName>
        <fullName evidence="2">Glycosyl transferase family 2</fullName>
    </submittedName>
</protein>
<dbReference type="InterPro" id="IPR029044">
    <property type="entry name" value="Nucleotide-diphossugar_trans"/>
</dbReference>
<dbReference type="EMBL" id="CP001681">
    <property type="protein sequence ID" value="ACU04230.1"/>
    <property type="molecule type" value="Genomic_DNA"/>
</dbReference>
<organism evidence="2 3">
    <name type="scientific">Pedobacter heparinus (strain ATCC 13125 / DSM 2366 / CIP 104194 / JCM 7457 / NBRC 12017 / NCIMB 9290 / NRRL B-14731 / HIM 762-3)</name>
    <dbReference type="NCBI Taxonomy" id="485917"/>
    <lineage>
        <taxon>Bacteria</taxon>
        <taxon>Pseudomonadati</taxon>
        <taxon>Bacteroidota</taxon>
        <taxon>Sphingobacteriia</taxon>
        <taxon>Sphingobacteriales</taxon>
        <taxon>Sphingobacteriaceae</taxon>
        <taxon>Pedobacter</taxon>
    </lineage>
</organism>
<dbReference type="KEGG" id="phe:Phep_2025"/>
<accession>C6XWT6</accession>
<name>C6XWT6_PEDHD</name>
<dbReference type="STRING" id="485917.Phep_2025"/>
<dbReference type="PANTHER" id="PTHR43685:SF11">
    <property type="entry name" value="GLYCOSYLTRANSFERASE TAGX-RELATED"/>
    <property type="match status" value="1"/>
</dbReference>
<reference evidence="2 3" key="1">
    <citation type="journal article" date="2009" name="Stand. Genomic Sci.">
        <title>Complete genome sequence of Pedobacter heparinus type strain (HIM 762-3).</title>
        <authorList>
            <person name="Han C."/>
            <person name="Spring S."/>
            <person name="Lapidus A."/>
            <person name="Del Rio T.G."/>
            <person name="Tice H."/>
            <person name="Copeland A."/>
            <person name="Cheng J.F."/>
            <person name="Lucas S."/>
            <person name="Chen F."/>
            <person name="Nolan M."/>
            <person name="Bruce D."/>
            <person name="Goodwin L."/>
            <person name="Pitluck S."/>
            <person name="Ivanova N."/>
            <person name="Mavromatis K."/>
            <person name="Mikhailova N."/>
            <person name="Pati A."/>
            <person name="Chen A."/>
            <person name="Palaniappan K."/>
            <person name="Land M."/>
            <person name="Hauser L."/>
            <person name="Chang Y.J."/>
            <person name="Jeffries C.C."/>
            <person name="Saunders E."/>
            <person name="Chertkov O."/>
            <person name="Brettin T."/>
            <person name="Goker M."/>
            <person name="Rohde M."/>
            <person name="Bristow J."/>
            <person name="Eisen J.A."/>
            <person name="Markowitz V."/>
            <person name="Hugenholtz P."/>
            <person name="Kyrpides N.C."/>
            <person name="Klenk H.P."/>
            <person name="Detter J.C."/>
        </authorList>
    </citation>
    <scope>NUCLEOTIDE SEQUENCE [LARGE SCALE GENOMIC DNA]</scope>
    <source>
        <strain evidence="3">ATCC 13125 / DSM 2366 / CIP 104194 / JCM 7457 / NBRC 12017 / NCIMB 9290 / NRRL B-14731 / HIM 762-3</strain>
    </source>
</reference>
<dbReference type="Gene3D" id="3.90.550.10">
    <property type="entry name" value="Spore Coat Polysaccharide Biosynthesis Protein SpsA, Chain A"/>
    <property type="match status" value="1"/>
</dbReference>
<feature type="domain" description="Glycosyltransferase 2-like" evidence="1">
    <location>
        <begin position="11"/>
        <end position="153"/>
    </location>
</feature>
<evidence type="ECO:0000259" key="1">
    <source>
        <dbReference type="Pfam" id="PF00535"/>
    </source>
</evidence>
<dbReference type="GO" id="GO:0016740">
    <property type="term" value="F:transferase activity"/>
    <property type="evidence" value="ECO:0007669"/>
    <property type="project" value="UniProtKB-KW"/>
</dbReference>
<dbReference type="RefSeq" id="WP_015807843.1">
    <property type="nucleotide sequence ID" value="NC_013061.1"/>
</dbReference>
<dbReference type="InterPro" id="IPR050834">
    <property type="entry name" value="Glycosyltransf_2"/>
</dbReference>